<gene>
    <name evidence="9" type="ORF">P170DRAFT_435128</name>
</gene>
<dbReference type="InterPro" id="IPR002403">
    <property type="entry name" value="Cyt_P450_E_grp-IV"/>
</dbReference>
<dbReference type="SUPFAM" id="SSF48264">
    <property type="entry name" value="Cytochrome P450"/>
    <property type="match status" value="1"/>
</dbReference>
<dbReference type="PANTHER" id="PTHR46206">
    <property type="entry name" value="CYTOCHROME P450"/>
    <property type="match status" value="1"/>
</dbReference>
<dbReference type="GO" id="GO:0020037">
    <property type="term" value="F:heme binding"/>
    <property type="evidence" value="ECO:0007669"/>
    <property type="project" value="InterPro"/>
</dbReference>
<sequence>MPGYFVVSTAILAILLNFLFRWLREPSLPTVNAYPGDFTKKKAREAFLSNAQALLAEGARKFNGPFRIITTPGSRVILPESWTSFVKGCKELDHLALVRAEYFGDVAGLEGLTAFLDPNHILIDVIKTKLNQSTQCQVMHDHSAEILAETWTKETEWHLVDFDQDILTFIARVASFIFVGPTLARNQEWQTLITTYTLVFFNSVRALRDWPKALHPLVQWILPDCQKARDKVRLGRQILTPILEERAAMKKAAEAEGRVLKFDDTIEWVHEVAKGRPYDPVAIQLGLAMGAFHTTTQLARQAILDLAVHQDLIEPLREEITNAVQENGWTAAGLFKMKLLDSVIKETQRLKPGLLANLERMTTDDVTLPNGVTLPAGTCVGVECNMWSDAETYPSPEKFDGYRFLRMREAGDNTAVLSATNQKHVAFGIGRSLCPGRFMAASEIKILIARLLLDYDIRLTDGYEPRVLHHGFEMLSDPMAKVEVRRRGF</sequence>
<dbReference type="GeneID" id="36556563"/>
<comment type="cofactor">
    <cofactor evidence="1 8">
        <name>heme</name>
        <dbReference type="ChEBI" id="CHEBI:30413"/>
    </cofactor>
</comment>
<evidence type="ECO:0000256" key="1">
    <source>
        <dbReference type="ARBA" id="ARBA00001971"/>
    </source>
</evidence>
<reference evidence="9 10" key="1">
    <citation type="submission" date="2016-12" db="EMBL/GenBank/DDBJ databases">
        <title>The genomes of Aspergillus section Nigri reveals drivers in fungal speciation.</title>
        <authorList>
            <consortium name="DOE Joint Genome Institute"/>
            <person name="Vesth T.C."/>
            <person name="Nybo J."/>
            <person name="Theobald S."/>
            <person name="Brandl J."/>
            <person name="Frisvad J.C."/>
            <person name="Nielsen K.F."/>
            <person name="Lyhne E.K."/>
            <person name="Kogle M.E."/>
            <person name="Kuo A."/>
            <person name="Riley R."/>
            <person name="Clum A."/>
            <person name="Nolan M."/>
            <person name="Lipzen A."/>
            <person name="Salamov A."/>
            <person name="Henrissat B."/>
            <person name="Wiebenga A."/>
            <person name="De Vries R.P."/>
            <person name="Grigoriev I.V."/>
            <person name="Mortensen U.H."/>
            <person name="Andersen M.R."/>
            <person name="Baker S.E."/>
        </authorList>
    </citation>
    <scope>NUCLEOTIDE SEQUENCE [LARGE SCALE GENOMIC DNA]</scope>
    <source>
        <strain evidence="9 10">IBT 23096</strain>
    </source>
</reference>
<dbReference type="InterPro" id="IPR001128">
    <property type="entry name" value="Cyt_P450"/>
</dbReference>
<name>A0A2I2GKW4_9EURO</name>
<feature type="binding site" description="axial binding residue" evidence="8">
    <location>
        <position position="434"/>
    </location>
    <ligand>
        <name>heme</name>
        <dbReference type="ChEBI" id="CHEBI:30413"/>
    </ligand>
    <ligandPart>
        <name>Fe</name>
        <dbReference type="ChEBI" id="CHEBI:18248"/>
    </ligandPart>
</feature>
<evidence type="ECO:0000256" key="5">
    <source>
        <dbReference type="ARBA" id="ARBA00023002"/>
    </source>
</evidence>
<dbReference type="Pfam" id="PF00067">
    <property type="entry name" value="p450"/>
    <property type="match status" value="1"/>
</dbReference>
<dbReference type="Gene3D" id="1.10.630.10">
    <property type="entry name" value="Cytochrome P450"/>
    <property type="match status" value="1"/>
</dbReference>
<dbReference type="GO" id="GO:0016705">
    <property type="term" value="F:oxidoreductase activity, acting on paired donors, with incorporation or reduction of molecular oxygen"/>
    <property type="evidence" value="ECO:0007669"/>
    <property type="project" value="InterPro"/>
</dbReference>
<evidence type="ECO:0000256" key="2">
    <source>
        <dbReference type="ARBA" id="ARBA00010617"/>
    </source>
</evidence>
<evidence type="ECO:0000313" key="10">
    <source>
        <dbReference type="Proteomes" id="UP000234275"/>
    </source>
</evidence>
<evidence type="ECO:0000256" key="6">
    <source>
        <dbReference type="ARBA" id="ARBA00023004"/>
    </source>
</evidence>
<dbReference type="STRING" id="1392250.A0A2I2GKW4"/>
<dbReference type="VEuPathDB" id="FungiDB:P170DRAFT_435128"/>
<dbReference type="OrthoDB" id="1844152at2759"/>
<keyword evidence="10" id="KW-1185">Reference proteome</keyword>
<organism evidence="9 10">
    <name type="scientific">Aspergillus steynii IBT 23096</name>
    <dbReference type="NCBI Taxonomy" id="1392250"/>
    <lineage>
        <taxon>Eukaryota</taxon>
        <taxon>Fungi</taxon>
        <taxon>Dikarya</taxon>
        <taxon>Ascomycota</taxon>
        <taxon>Pezizomycotina</taxon>
        <taxon>Eurotiomycetes</taxon>
        <taxon>Eurotiomycetidae</taxon>
        <taxon>Eurotiales</taxon>
        <taxon>Aspergillaceae</taxon>
        <taxon>Aspergillus</taxon>
        <taxon>Aspergillus subgen. Circumdati</taxon>
    </lineage>
</organism>
<comment type="caution">
    <text evidence="9">The sequence shown here is derived from an EMBL/GenBank/DDBJ whole genome shotgun (WGS) entry which is preliminary data.</text>
</comment>
<dbReference type="EMBL" id="MSFO01000002">
    <property type="protein sequence ID" value="PLB53518.1"/>
    <property type="molecule type" value="Genomic_DNA"/>
</dbReference>
<keyword evidence="6 8" id="KW-0408">Iron</keyword>
<dbReference type="PANTHER" id="PTHR46206:SF2">
    <property type="entry name" value="CYTOCHROME P450 MONOOXYGENASE AUSG-RELATED"/>
    <property type="match status" value="1"/>
</dbReference>
<evidence type="ECO:0000256" key="8">
    <source>
        <dbReference type="PIRSR" id="PIRSR602403-1"/>
    </source>
</evidence>
<evidence type="ECO:0000256" key="7">
    <source>
        <dbReference type="ARBA" id="ARBA00023033"/>
    </source>
</evidence>
<keyword evidence="5" id="KW-0560">Oxidoreductase</keyword>
<dbReference type="GO" id="GO:0005506">
    <property type="term" value="F:iron ion binding"/>
    <property type="evidence" value="ECO:0007669"/>
    <property type="project" value="InterPro"/>
</dbReference>
<keyword evidence="3 8" id="KW-0349">Heme</keyword>
<protein>
    <submittedName>
        <fullName evidence="9">Cytochrome P450</fullName>
    </submittedName>
</protein>
<dbReference type="AlphaFoldDB" id="A0A2I2GKW4"/>
<dbReference type="CDD" id="cd11041">
    <property type="entry name" value="CYP503A1-like"/>
    <property type="match status" value="1"/>
</dbReference>
<keyword evidence="4 8" id="KW-0479">Metal-binding</keyword>
<dbReference type="InterPro" id="IPR036396">
    <property type="entry name" value="Cyt_P450_sf"/>
</dbReference>
<proteinExistence type="inferred from homology"/>
<dbReference type="GO" id="GO:0019748">
    <property type="term" value="P:secondary metabolic process"/>
    <property type="evidence" value="ECO:0007669"/>
    <property type="project" value="UniProtKB-ARBA"/>
</dbReference>
<keyword evidence="7" id="KW-0503">Monooxygenase</keyword>
<evidence type="ECO:0000313" key="9">
    <source>
        <dbReference type="EMBL" id="PLB53518.1"/>
    </source>
</evidence>
<evidence type="ECO:0000256" key="3">
    <source>
        <dbReference type="ARBA" id="ARBA00022617"/>
    </source>
</evidence>
<dbReference type="GO" id="GO:0004497">
    <property type="term" value="F:monooxygenase activity"/>
    <property type="evidence" value="ECO:0007669"/>
    <property type="project" value="UniProtKB-KW"/>
</dbReference>
<comment type="similarity">
    <text evidence="2">Belongs to the cytochrome P450 family.</text>
</comment>
<dbReference type="Proteomes" id="UP000234275">
    <property type="component" value="Unassembled WGS sequence"/>
</dbReference>
<accession>A0A2I2GKW4</accession>
<dbReference type="PRINTS" id="PR00465">
    <property type="entry name" value="EP450IV"/>
</dbReference>
<dbReference type="RefSeq" id="XP_024708820.1">
    <property type="nucleotide sequence ID" value="XM_024848864.1"/>
</dbReference>
<evidence type="ECO:0000256" key="4">
    <source>
        <dbReference type="ARBA" id="ARBA00022723"/>
    </source>
</evidence>